<name>A2DXP4_TRIV3</name>
<dbReference type="InterPro" id="IPR000719">
    <property type="entry name" value="Prot_kinase_dom"/>
</dbReference>
<proteinExistence type="predicted"/>
<dbReference type="PROSITE" id="PS50011">
    <property type="entry name" value="PROTEIN_KINASE_DOM"/>
    <property type="match status" value="1"/>
</dbReference>
<accession>A2DXP4</accession>
<dbReference type="SMART" id="SM00220">
    <property type="entry name" value="S_TKc"/>
    <property type="match status" value="1"/>
</dbReference>
<dbReference type="AlphaFoldDB" id="A2DXP4"/>
<dbReference type="InterPro" id="IPR051681">
    <property type="entry name" value="Ser/Thr_Kinases-Pseudokinases"/>
</dbReference>
<dbReference type="GO" id="GO:0004672">
    <property type="term" value="F:protein kinase activity"/>
    <property type="evidence" value="ECO:0000318"/>
    <property type="project" value="GO_Central"/>
</dbReference>
<keyword evidence="7" id="KW-1185">Reference proteome</keyword>
<sequence>MDEEVTLKDAAYEIKHIISELEQFSLQTVANRKVFRLALSQLAQFLDSLSKQPLDKVLTDEQLEVLQQIIQIAREYQSLFSQNLLSTWAHTALDNSSTMIPSELCNIAGRLRNISKILDQVGCGAFNPEAHEWLQYHILDMKAITSSFQQYIEAAKEGDQVVPLMHKRLKSIDQFLKEYKDDTQLPNYNVFSPIPVTYRSWRVNHEDLEEKQQIGEGASSTVYKGFFKHDKQVAIKKLKYHKLKGGKLRVFQREVSILASAEHPCLVHFVGATDTAPFCIVTEWINGGSLYALLRTKKPISASKKTSIAFDIARGMNYLHSRHIIHRDLKSPNVLLDDNGRAKICDFGYSRVADDTDVMTKNVGTPHWMAPELLDNQSSYNHMIDVYSYGIVLWEITAQAVPYRDLDSPQIIAKVVSSDFRPPIPEGTHPDIVNLIKQCWDRDPNQRPTFSEILNRFKNGFMFPGTSQKTIDYLKQTMAEDQLGLPVNVTSLNSKSLKNDTLSALVDALNKQVVSPEAYDQAWTTLHNLKEDDNLHMYSRCLCAFLKSRMMSQAAKELRELPSGSVPLDVASQCVSIIPTGNNISDEDLIVTACKNGCAGNATLAVIKDYHLKLCLELACRMPIPQEMMNDILKRCKHSFSSNDPLLATAAIRFVVSKTDCKDLDVDSLRVCLQSRNSTAKHASLVAMGKFARTSGEIPIDILDIITSQWDVDSIAGTVAVCACMNCNSAKHIIGKLNHSPPPPDIFLSIINQASVHQNLHAELNEILSSYIIPQNKAEVAQAVAKLQKSIHV</sequence>
<organism evidence="6 7">
    <name type="scientific">Trichomonas vaginalis (strain ATCC PRA-98 / G3)</name>
    <dbReference type="NCBI Taxonomy" id="412133"/>
    <lineage>
        <taxon>Eukaryota</taxon>
        <taxon>Metamonada</taxon>
        <taxon>Parabasalia</taxon>
        <taxon>Trichomonadida</taxon>
        <taxon>Trichomonadidae</taxon>
        <taxon>Trichomonas</taxon>
    </lineage>
</organism>
<dbReference type="OrthoDB" id="4062651at2759"/>
<keyword evidence="2 4" id="KW-0547">Nucleotide-binding</keyword>
<keyword evidence="6" id="KW-0418">Kinase</keyword>
<dbReference type="VEuPathDB" id="TrichDB:TVAG_411390"/>
<dbReference type="InterPro" id="IPR008271">
    <property type="entry name" value="Ser/Thr_kinase_AS"/>
</dbReference>
<dbReference type="Gene3D" id="1.10.510.10">
    <property type="entry name" value="Transferase(Phosphotransferase) domain 1"/>
    <property type="match status" value="1"/>
</dbReference>
<gene>
    <name evidence="6" type="ORF">TVAG_411390</name>
</gene>
<feature type="binding site" evidence="4">
    <location>
        <position position="237"/>
    </location>
    <ligand>
        <name>ATP</name>
        <dbReference type="ChEBI" id="CHEBI:30616"/>
    </ligand>
</feature>
<keyword evidence="3 4" id="KW-0067">ATP-binding</keyword>
<protein>
    <submittedName>
        <fullName evidence="6">TKL family protein kinase</fullName>
    </submittedName>
</protein>
<dbReference type="GO" id="GO:0004674">
    <property type="term" value="F:protein serine/threonine kinase activity"/>
    <property type="evidence" value="ECO:0007669"/>
    <property type="project" value="UniProtKB-KW"/>
</dbReference>
<reference evidence="6" key="1">
    <citation type="submission" date="2006-10" db="EMBL/GenBank/DDBJ databases">
        <authorList>
            <person name="Amadeo P."/>
            <person name="Zhao Q."/>
            <person name="Wortman J."/>
            <person name="Fraser-Liggett C."/>
            <person name="Carlton J."/>
        </authorList>
    </citation>
    <scope>NUCLEOTIDE SEQUENCE</scope>
    <source>
        <strain evidence="6">G3</strain>
    </source>
</reference>
<dbReference type="GO" id="GO:0007165">
    <property type="term" value="P:signal transduction"/>
    <property type="evidence" value="ECO:0000318"/>
    <property type="project" value="GO_Central"/>
</dbReference>
<dbReference type="SMR" id="A2DXP4"/>
<dbReference type="Proteomes" id="UP000001542">
    <property type="component" value="Unassembled WGS sequence"/>
</dbReference>
<dbReference type="STRING" id="5722.A2DXP4"/>
<dbReference type="VEuPathDB" id="TrichDB:TVAGG3_0047530"/>
<dbReference type="GO" id="GO:0005737">
    <property type="term" value="C:cytoplasm"/>
    <property type="evidence" value="ECO:0000318"/>
    <property type="project" value="GO_Central"/>
</dbReference>
<dbReference type="EMBL" id="DS113264">
    <property type="protein sequence ID" value="EAY14873.1"/>
    <property type="molecule type" value="Genomic_DNA"/>
</dbReference>
<dbReference type="CDD" id="cd13999">
    <property type="entry name" value="STKc_MAP3K-like"/>
    <property type="match status" value="1"/>
</dbReference>
<dbReference type="InterPro" id="IPR017441">
    <property type="entry name" value="Protein_kinase_ATP_BS"/>
</dbReference>
<dbReference type="Pfam" id="PF07714">
    <property type="entry name" value="PK_Tyr_Ser-Thr"/>
    <property type="match status" value="1"/>
</dbReference>
<evidence type="ECO:0000313" key="7">
    <source>
        <dbReference type="Proteomes" id="UP000001542"/>
    </source>
</evidence>
<dbReference type="GO" id="GO:0005524">
    <property type="term" value="F:ATP binding"/>
    <property type="evidence" value="ECO:0007669"/>
    <property type="project" value="UniProtKB-UniRule"/>
</dbReference>
<dbReference type="PRINTS" id="PR00109">
    <property type="entry name" value="TYRKINASE"/>
</dbReference>
<dbReference type="PANTHER" id="PTHR44329">
    <property type="entry name" value="SERINE/THREONINE-PROTEIN KINASE TNNI3K-RELATED"/>
    <property type="match status" value="1"/>
</dbReference>
<evidence type="ECO:0000256" key="1">
    <source>
        <dbReference type="ARBA" id="ARBA00022527"/>
    </source>
</evidence>
<evidence type="ECO:0000256" key="2">
    <source>
        <dbReference type="ARBA" id="ARBA00022741"/>
    </source>
</evidence>
<evidence type="ECO:0000259" key="5">
    <source>
        <dbReference type="PROSITE" id="PS50011"/>
    </source>
</evidence>
<dbReference type="InterPro" id="IPR001245">
    <property type="entry name" value="Ser-Thr/Tyr_kinase_cat_dom"/>
</dbReference>
<dbReference type="PROSITE" id="PS00107">
    <property type="entry name" value="PROTEIN_KINASE_ATP"/>
    <property type="match status" value="1"/>
</dbReference>
<dbReference type="KEGG" id="tva:4772872"/>
<reference evidence="6" key="2">
    <citation type="journal article" date="2007" name="Science">
        <title>Draft genome sequence of the sexually transmitted pathogen Trichomonas vaginalis.</title>
        <authorList>
            <person name="Carlton J.M."/>
            <person name="Hirt R.P."/>
            <person name="Silva J.C."/>
            <person name="Delcher A.L."/>
            <person name="Schatz M."/>
            <person name="Zhao Q."/>
            <person name="Wortman J.R."/>
            <person name="Bidwell S.L."/>
            <person name="Alsmark U.C.M."/>
            <person name="Besteiro S."/>
            <person name="Sicheritz-Ponten T."/>
            <person name="Noel C.J."/>
            <person name="Dacks J.B."/>
            <person name="Foster P.G."/>
            <person name="Simillion C."/>
            <person name="Van de Peer Y."/>
            <person name="Miranda-Saavedra D."/>
            <person name="Barton G.J."/>
            <person name="Westrop G.D."/>
            <person name="Mueller S."/>
            <person name="Dessi D."/>
            <person name="Fiori P.L."/>
            <person name="Ren Q."/>
            <person name="Paulsen I."/>
            <person name="Zhang H."/>
            <person name="Bastida-Corcuera F.D."/>
            <person name="Simoes-Barbosa A."/>
            <person name="Brown M.T."/>
            <person name="Hayes R.D."/>
            <person name="Mukherjee M."/>
            <person name="Okumura C.Y."/>
            <person name="Schneider R."/>
            <person name="Smith A.J."/>
            <person name="Vanacova S."/>
            <person name="Villalvazo M."/>
            <person name="Haas B.J."/>
            <person name="Pertea M."/>
            <person name="Feldblyum T.V."/>
            <person name="Utterback T.R."/>
            <person name="Shu C.L."/>
            <person name="Osoegawa K."/>
            <person name="de Jong P.J."/>
            <person name="Hrdy I."/>
            <person name="Horvathova L."/>
            <person name="Zubacova Z."/>
            <person name="Dolezal P."/>
            <person name="Malik S.B."/>
            <person name="Logsdon J.M. Jr."/>
            <person name="Henze K."/>
            <person name="Gupta A."/>
            <person name="Wang C.C."/>
            <person name="Dunne R.L."/>
            <person name="Upcroft J.A."/>
            <person name="Upcroft P."/>
            <person name="White O."/>
            <person name="Salzberg S.L."/>
            <person name="Tang P."/>
            <person name="Chiu C.-H."/>
            <person name="Lee Y.-S."/>
            <person name="Embley T.M."/>
            <person name="Coombs G.H."/>
            <person name="Mottram J.C."/>
            <person name="Tachezy J."/>
            <person name="Fraser-Liggett C.M."/>
            <person name="Johnson P.J."/>
        </authorList>
    </citation>
    <scope>NUCLEOTIDE SEQUENCE [LARGE SCALE GENOMIC DNA]</scope>
    <source>
        <strain evidence="6">G3</strain>
    </source>
</reference>
<dbReference type="PANTHER" id="PTHR44329:SF298">
    <property type="entry name" value="MIXED LINEAGE KINASE DOMAIN-LIKE PROTEIN"/>
    <property type="match status" value="1"/>
</dbReference>
<dbReference type="PROSITE" id="PS00108">
    <property type="entry name" value="PROTEIN_KINASE_ST"/>
    <property type="match status" value="1"/>
</dbReference>
<dbReference type="InterPro" id="IPR011009">
    <property type="entry name" value="Kinase-like_dom_sf"/>
</dbReference>
<evidence type="ECO:0000256" key="4">
    <source>
        <dbReference type="PROSITE-ProRule" id="PRU10141"/>
    </source>
</evidence>
<dbReference type="eggNOG" id="KOG0192">
    <property type="taxonomic scope" value="Eukaryota"/>
</dbReference>
<evidence type="ECO:0000313" key="6">
    <source>
        <dbReference type="EMBL" id="EAY14873.1"/>
    </source>
</evidence>
<dbReference type="RefSeq" id="XP_001327096.1">
    <property type="nucleotide sequence ID" value="XM_001327061.1"/>
</dbReference>
<dbReference type="SUPFAM" id="SSF56112">
    <property type="entry name" value="Protein kinase-like (PK-like)"/>
    <property type="match status" value="1"/>
</dbReference>
<evidence type="ECO:0000256" key="3">
    <source>
        <dbReference type="ARBA" id="ARBA00022840"/>
    </source>
</evidence>
<dbReference type="InParanoid" id="A2DXP4"/>
<keyword evidence="6" id="KW-0808">Transferase</keyword>
<feature type="domain" description="Protein kinase" evidence="5">
    <location>
        <begin position="208"/>
        <end position="462"/>
    </location>
</feature>
<keyword evidence="1" id="KW-0723">Serine/threonine-protein kinase</keyword>